<dbReference type="EMBL" id="NIDE01000001">
    <property type="protein sequence ID" value="OWK46447.1"/>
    <property type="molecule type" value="Genomic_DNA"/>
</dbReference>
<protein>
    <recommendedName>
        <fullName evidence="1">Pyrrolo-quinoline quinone repeat domain-containing protein</fullName>
    </recommendedName>
</protein>
<dbReference type="InterPro" id="IPR015943">
    <property type="entry name" value="WD40/YVTN_repeat-like_dom_sf"/>
</dbReference>
<dbReference type="Pfam" id="PF13360">
    <property type="entry name" value="PQQ_2"/>
    <property type="match status" value="1"/>
</dbReference>
<sequence>MADKILKGGAKDPANLFDTKTKVEATERVLCFDAKTGKEIWKHEYACPYQVSYPAGPRCTPTVSGGKVYTLGAMGDLLCLDAEKGKVIWQKNFPKDYAAKVPIWGFAAHPLVYKNLLICLVGGDGSVVVAFDKETGKEVWKNLSAPEPGYCPPTLIEVGGKPQLIIWHSTKINGLNPETGSLYWSEPLKPNSGMSIMAPRKEGDYLYAGGNGGCQAVLKLSETKPEATIVWQQDAVPQGKKAGPLGMAPINMTPFIEGGVIYGVDQPGMFRAVELKTGKRLWYSFMPVIGKDEDEEYKQAATGTAFVIKHADRFFLFAETGDLIIAKLSPKGYEEIGRARLLDPTGPSFGRKVVWSYPAFAEKCVFARNDKEIVCVSLAKE</sequence>
<dbReference type="Gene3D" id="2.130.10.10">
    <property type="entry name" value="YVTN repeat-like/Quinoprotein amine dehydrogenase"/>
    <property type="match status" value="1"/>
</dbReference>
<name>A0A225EDP4_9BACT</name>
<dbReference type="InterPro" id="IPR002372">
    <property type="entry name" value="PQQ_rpt_dom"/>
</dbReference>
<dbReference type="SUPFAM" id="SSF50998">
    <property type="entry name" value="Quinoprotein alcohol dehydrogenase-like"/>
    <property type="match status" value="1"/>
</dbReference>
<reference evidence="3" key="1">
    <citation type="submission" date="2017-06" db="EMBL/GenBank/DDBJ databases">
        <title>Genome analysis of Fimbriiglobus ruber SP5, the first member of the order Planctomycetales with confirmed chitinolytic capability.</title>
        <authorList>
            <person name="Ravin N.V."/>
            <person name="Rakitin A.L."/>
            <person name="Ivanova A.A."/>
            <person name="Beletsky A.V."/>
            <person name="Kulichevskaya I.S."/>
            <person name="Mardanov A.V."/>
            <person name="Dedysh S.N."/>
        </authorList>
    </citation>
    <scope>NUCLEOTIDE SEQUENCE [LARGE SCALE GENOMIC DNA]</scope>
    <source>
        <strain evidence="3">SP5</strain>
    </source>
</reference>
<dbReference type="PANTHER" id="PTHR34512:SF30">
    <property type="entry name" value="OUTER MEMBRANE PROTEIN ASSEMBLY FACTOR BAMB"/>
    <property type="match status" value="1"/>
</dbReference>
<accession>A0A225EDP4</accession>
<organism evidence="2 3">
    <name type="scientific">Fimbriiglobus ruber</name>
    <dbReference type="NCBI Taxonomy" id="1908690"/>
    <lineage>
        <taxon>Bacteria</taxon>
        <taxon>Pseudomonadati</taxon>
        <taxon>Planctomycetota</taxon>
        <taxon>Planctomycetia</taxon>
        <taxon>Gemmatales</taxon>
        <taxon>Gemmataceae</taxon>
        <taxon>Fimbriiglobus</taxon>
    </lineage>
</organism>
<keyword evidence="3" id="KW-1185">Reference proteome</keyword>
<evidence type="ECO:0000313" key="2">
    <source>
        <dbReference type="EMBL" id="OWK46447.1"/>
    </source>
</evidence>
<comment type="caution">
    <text evidence="2">The sequence shown here is derived from an EMBL/GenBank/DDBJ whole genome shotgun (WGS) entry which is preliminary data.</text>
</comment>
<dbReference type="Proteomes" id="UP000214646">
    <property type="component" value="Unassembled WGS sequence"/>
</dbReference>
<gene>
    <name evidence="2" type="ORF">FRUB_00146</name>
</gene>
<dbReference type="AlphaFoldDB" id="A0A225EDP4"/>
<dbReference type="InterPro" id="IPR011047">
    <property type="entry name" value="Quinoprotein_ADH-like_sf"/>
</dbReference>
<feature type="domain" description="Pyrrolo-quinoline quinone repeat" evidence="1">
    <location>
        <begin position="27"/>
        <end position="282"/>
    </location>
</feature>
<evidence type="ECO:0000259" key="1">
    <source>
        <dbReference type="Pfam" id="PF13360"/>
    </source>
</evidence>
<dbReference type="PANTHER" id="PTHR34512">
    <property type="entry name" value="CELL SURFACE PROTEIN"/>
    <property type="match status" value="1"/>
</dbReference>
<proteinExistence type="predicted"/>
<evidence type="ECO:0000313" key="3">
    <source>
        <dbReference type="Proteomes" id="UP000214646"/>
    </source>
</evidence>